<evidence type="ECO:0000313" key="3">
    <source>
        <dbReference type="Proteomes" id="UP001202328"/>
    </source>
</evidence>
<name>A0AAD4SH26_9MAGN</name>
<keyword evidence="3" id="KW-1185">Reference proteome</keyword>
<feature type="region of interest" description="Disordered" evidence="1">
    <location>
        <begin position="116"/>
        <end position="141"/>
    </location>
</feature>
<accession>A0AAD4SH26</accession>
<dbReference type="EMBL" id="JAJJMB010011222">
    <property type="protein sequence ID" value="KAI3903416.1"/>
    <property type="molecule type" value="Genomic_DNA"/>
</dbReference>
<reference evidence="2" key="1">
    <citation type="submission" date="2022-04" db="EMBL/GenBank/DDBJ databases">
        <title>A functionally conserved STORR gene fusion in Papaver species that diverged 16.8 million years ago.</title>
        <authorList>
            <person name="Catania T."/>
        </authorList>
    </citation>
    <scope>NUCLEOTIDE SEQUENCE</scope>
    <source>
        <strain evidence="2">S-188037</strain>
    </source>
</reference>
<dbReference type="Proteomes" id="UP001202328">
    <property type="component" value="Unassembled WGS sequence"/>
</dbReference>
<organism evidence="2 3">
    <name type="scientific">Papaver atlanticum</name>
    <dbReference type="NCBI Taxonomy" id="357466"/>
    <lineage>
        <taxon>Eukaryota</taxon>
        <taxon>Viridiplantae</taxon>
        <taxon>Streptophyta</taxon>
        <taxon>Embryophyta</taxon>
        <taxon>Tracheophyta</taxon>
        <taxon>Spermatophyta</taxon>
        <taxon>Magnoliopsida</taxon>
        <taxon>Ranunculales</taxon>
        <taxon>Papaveraceae</taxon>
        <taxon>Papaveroideae</taxon>
        <taxon>Papaver</taxon>
    </lineage>
</organism>
<evidence type="ECO:0000256" key="1">
    <source>
        <dbReference type="SAM" id="MobiDB-lite"/>
    </source>
</evidence>
<dbReference type="AlphaFoldDB" id="A0AAD4SH26"/>
<comment type="caution">
    <text evidence="2">The sequence shown here is derived from an EMBL/GenBank/DDBJ whole genome shotgun (WGS) entry which is preliminary data.</text>
</comment>
<sequence>MASSSGGENKQIMVDSANKPADVTIIPREHKMDSYLEEFMSQRSYDEPPYYGLDYVEDDPVSDTDDPKVESNVVGAAEIEELPVRKKSRSSAKDPVWGWLTHEYILELARTNKQKLQEDQAGVVVPQKPEDGVLEKQQNVQ</sequence>
<proteinExistence type="predicted"/>
<evidence type="ECO:0000313" key="2">
    <source>
        <dbReference type="EMBL" id="KAI3903416.1"/>
    </source>
</evidence>
<protein>
    <submittedName>
        <fullName evidence="2">Uncharacterized protein</fullName>
    </submittedName>
</protein>
<gene>
    <name evidence="2" type="ORF">MKW98_032070</name>
</gene>